<dbReference type="InterPro" id="IPR027417">
    <property type="entry name" value="P-loop_NTPase"/>
</dbReference>
<comment type="similarity">
    <text evidence="3">Belongs to the MoxR family.</text>
</comment>
<dbReference type="PIRSF" id="PIRSF002849">
    <property type="entry name" value="AAA_ATPase_chaperone_MoxR_prd"/>
    <property type="match status" value="1"/>
</dbReference>
<protein>
    <submittedName>
        <fullName evidence="7">MoxR family ATPase</fullName>
    </submittedName>
</protein>
<evidence type="ECO:0000256" key="2">
    <source>
        <dbReference type="ARBA" id="ARBA00022840"/>
    </source>
</evidence>
<dbReference type="PANTHER" id="PTHR42759:SF5">
    <property type="entry name" value="METHANOL DEHYDROGENASE REGULATOR"/>
    <property type="match status" value="1"/>
</dbReference>
<sequence>MTSTESPVNDPVAAGGAAERVPSAEEVAAVAGRIAAAVGGAMVGNTAALRMALAAILAGGHVLVEDNPGLGKTLMARSLAGALGLEFRRLQFTPDLLPADITGSYLYNPGTAEFTFQPGPVFAGLLLADELNRTPPKTQSALLEAMQEGQVSVEGTTHPLPSPFHVIATANQIEYEGTYALPEAQLDRFAVRLRLGYPTAQSELEMLRRRVGRAAGDPAVSAVIDAAGLRALQAGVERVAVDADVIGYCVDLARASRGHEAVEAGVSPRGTQTLMLMARAWAVLEGRTFVLPEDVKSVAVQTLSHRLVLRLQAYADSLTAEEVVRGLLSTVPTPPSLRARTEPMLRPSGAAR</sequence>
<reference evidence="7" key="1">
    <citation type="submission" date="2024-05" db="EMBL/GenBank/DDBJ databases">
        <authorList>
            <person name="Cai S.Y."/>
            <person name="Jin L.M."/>
            <person name="Li H.R."/>
        </authorList>
    </citation>
    <scope>NUCLEOTIDE SEQUENCE</scope>
    <source>
        <strain evidence="7">A5-74</strain>
    </source>
</reference>
<dbReference type="Pfam" id="PF07726">
    <property type="entry name" value="AAA_3"/>
    <property type="match status" value="1"/>
</dbReference>
<organism evidence="7">
    <name type="scientific">Nakamurella sp. A5-74</name>
    <dbReference type="NCBI Taxonomy" id="3158264"/>
    <lineage>
        <taxon>Bacteria</taxon>
        <taxon>Bacillati</taxon>
        <taxon>Actinomycetota</taxon>
        <taxon>Actinomycetes</taxon>
        <taxon>Nakamurellales</taxon>
        <taxon>Nakamurellaceae</taxon>
        <taxon>Nakamurella</taxon>
    </lineage>
</organism>
<evidence type="ECO:0000256" key="3">
    <source>
        <dbReference type="ARBA" id="ARBA00061607"/>
    </source>
</evidence>
<feature type="domain" description="ATPase AAA-3" evidence="5">
    <location>
        <begin position="61"/>
        <end position="190"/>
    </location>
</feature>
<dbReference type="AlphaFoldDB" id="A0AAU8DLY5"/>
<keyword evidence="1" id="KW-0547">Nucleotide-binding</keyword>
<evidence type="ECO:0000313" key="7">
    <source>
        <dbReference type="EMBL" id="XCG62680.1"/>
    </source>
</evidence>
<feature type="region of interest" description="Disordered" evidence="4">
    <location>
        <begin position="332"/>
        <end position="352"/>
    </location>
</feature>
<keyword evidence="2" id="KW-0067">ATP-binding</keyword>
<dbReference type="FunFam" id="3.40.50.300:FF:000640">
    <property type="entry name" value="MoxR family ATPase"/>
    <property type="match status" value="1"/>
</dbReference>
<dbReference type="RefSeq" id="WP_353648295.1">
    <property type="nucleotide sequence ID" value="NZ_CP159218.1"/>
</dbReference>
<dbReference type="CDD" id="cd00009">
    <property type="entry name" value="AAA"/>
    <property type="match status" value="1"/>
</dbReference>
<dbReference type="Gene3D" id="3.40.50.300">
    <property type="entry name" value="P-loop containing nucleotide triphosphate hydrolases"/>
    <property type="match status" value="1"/>
</dbReference>
<dbReference type="GO" id="GO:0005524">
    <property type="term" value="F:ATP binding"/>
    <property type="evidence" value="ECO:0007669"/>
    <property type="project" value="UniProtKB-KW"/>
</dbReference>
<dbReference type="EMBL" id="CP159218">
    <property type="protein sequence ID" value="XCG62680.1"/>
    <property type="molecule type" value="Genomic_DNA"/>
</dbReference>
<dbReference type="InterPro" id="IPR050764">
    <property type="entry name" value="CbbQ/NirQ/NorQ/GpvN"/>
</dbReference>
<gene>
    <name evidence="7" type="ORF">ABLG96_15785</name>
</gene>
<dbReference type="SUPFAM" id="SSF52540">
    <property type="entry name" value="P-loop containing nucleoside triphosphate hydrolases"/>
    <property type="match status" value="1"/>
</dbReference>
<evidence type="ECO:0000259" key="6">
    <source>
        <dbReference type="Pfam" id="PF17863"/>
    </source>
</evidence>
<dbReference type="GO" id="GO:0016887">
    <property type="term" value="F:ATP hydrolysis activity"/>
    <property type="evidence" value="ECO:0007669"/>
    <property type="project" value="InterPro"/>
</dbReference>
<name>A0AAU8DLY5_9ACTN</name>
<dbReference type="InterPro" id="IPR011703">
    <property type="entry name" value="ATPase_AAA-3"/>
</dbReference>
<evidence type="ECO:0000259" key="5">
    <source>
        <dbReference type="Pfam" id="PF07726"/>
    </source>
</evidence>
<evidence type="ECO:0000256" key="4">
    <source>
        <dbReference type="SAM" id="MobiDB-lite"/>
    </source>
</evidence>
<dbReference type="PANTHER" id="PTHR42759">
    <property type="entry name" value="MOXR FAMILY PROTEIN"/>
    <property type="match status" value="1"/>
</dbReference>
<dbReference type="Gene3D" id="1.10.8.80">
    <property type="entry name" value="Magnesium chelatase subunit I, C-Terminal domain"/>
    <property type="match status" value="1"/>
</dbReference>
<accession>A0AAU8DLY5</accession>
<feature type="domain" description="ChlI/MoxR AAA lid" evidence="6">
    <location>
        <begin position="254"/>
        <end position="324"/>
    </location>
</feature>
<dbReference type="InterPro" id="IPR041628">
    <property type="entry name" value="ChlI/MoxR_AAA_lid"/>
</dbReference>
<proteinExistence type="inferred from homology"/>
<evidence type="ECO:0000256" key="1">
    <source>
        <dbReference type="ARBA" id="ARBA00022741"/>
    </source>
</evidence>
<dbReference type="Pfam" id="PF17863">
    <property type="entry name" value="AAA_lid_2"/>
    <property type="match status" value="1"/>
</dbReference>